<dbReference type="AlphaFoldDB" id="A0A060YZH3"/>
<dbReference type="Proteomes" id="UP000193380">
    <property type="component" value="Unassembled WGS sequence"/>
</dbReference>
<dbReference type="Gene3D" id="3.40.50.300">
    <property type="entry name" value="P-loop containing nucleotide triphosphate hydrolases"/>
    <property type="match status" value="1"/>
</dbReference>
<organism evidence="1 2">
    <name type="scientific">Oncorhynchus mykiss</name>
    <name type="common">Rainbow trout</name>
    <name type="synonym">Salmo gairdneri</name>
    <dbReference type="NCBI Taxonomy" id="8022"/>
    <lineage>
        <taxon>Eukaryota</taxon>
        <taxon>Metazoa</taxon>
        <taxon>Chordata</taxon>
        <taxon>Craniata</taxon>
        <taxon>Vertebrata</taxon>
        <taxon>Euteleostomi</taxon>
        <taxon>Actinopterygii</taxon>
        <taxon>Neopterygii</taxon>
        <taxon>Teleostei</taxon>
        <taxon>Protacanthopterygii</taxon>
        <taxon>Salmoniformes</taxon>
        <taxon>Salmonidae</taxon>
        <taxon>Salmoninae</taxon>
        <taxon>Oncorhynchus</taxon>
    </lineage>
</organism>
<dbReference type="Gene3D" id="1.10.268.20">
    <property type="match status" value="1"/>
</dbReference>
<dbReference type="InterPro" id="IPR027417">
    <property type="entry name" value="P-loop_NTPase"/>
</dbReference>
<dbReference type="PaxDb" id="8022-A0A060YZH3"/>
<dbReference type="STRING" id="8022.A0A060YZH3"/>
<evidence type="ECO:0000313" key="1">
    <source>
        <dbReference type="EMBL" id="CDQ97228.1"/>
    </source>
</evidence>
<reference evidence="1" key="1">
    <citation type="journal article" date="2014" name="Nat. Commun.">
        <title>The rainbow trout genome provides novel insights into evolution after whole-genome duplication in vertebrates.</title>
        <authorList>
            <person name="Berthelot C."/>
            <person name="Brunet F."/>
            <person name="Chalopin D."/>
            <person name="Juanchich A."/>
            <person name="Bernard M."/>
            <person name="Noel B."/>
            <person name="Bento P."/>
            <person name="Da Silva C."/>
            <person name="Labadie K."/>
            <person name="Alberti A."/>
            <person name="Aury J.M."/>
            <person name="Louis A."/>
            <person name="Dehais P."/>
            <person name="Bardou P."/>
            <person name="Montfort J."/>
            <person name="Klopp C."/>
            <person name="Cabau C."/>
            <person name="Gaspin C."/>
            <person name="Thorgaard G.H."/>
            <person name="Boussaha M."/>
            <person name="Quillet E."/>
            <person name="Guyomard R."/>
            <person name="Galiana D."/>
            <person name="Bobe J."/>
            <person name="Volff J.N."/>
            <person name="Genet C."/>
            <person name="Wincker P."/>
            <person name="Jaillon O."/>
            <person name="Roest Crollius H."/>
            <person name="Guiguen Y."/>
        </authorList>
    </citation>
    <scope>NUCLEOTIDE SEQUENCE [LARGE SCALE GENOMIC DNA]</scope>
</reference>
<evidence type="ECO:0000313" key="2">
    <source>
        <dbReference type="Proteomes" id="UP000193380"/>
    </source>
</evidence>
<reference evidence="1" key="2">
    <citation type="submission" date="2014-03" db="EMBL/GenBank/DDBJ databases">
        <authorList>
            <person name="Genoscope - CEA"/>
        </authorList>
    </citation>
    <scope>NUCLEOTIDE SEQUENCE</scope>
</reference>
<gene>
    <name evidence="1" type="ORF">GSONMT00051297001</name>
</gene>
<sequence>SPYIYLSLSLLIYVYCGPQVVRVYIGSFWAQPLLIADNRKLFEAEEQDLFQDIQGLPRNAAIRKLNDLIKRARLAKVRGGVQMLVGMYGGTGKEKEVEGTQPTGVEVQHLFKKCIIDQVQHSLTIY</sequence>
<accession>A0A060YZH3</accession>
<feature type="non-terminal residue" evidence="1">
    <location>
        <position position="1"/>
    </location>
</feature>
<proteinExistence type="predicted"/>
<protein>
    <submittedName>
        <fullName evidence="1">Uncharacterized protein</fullName>
    </submittedName>
</protein>
<dbReference type="EMBL" id="FR929563">
    <property type="protein sequence ID" value="CDQ97228.1"/>
    <property type="molecule type" value="Genomic_DNA"/>
</dbReference>
<name>A0A060YZH3_ONCMY</name>